<reference evidence="2 3" key="1">
    <citation type="submission" date="2024-03" db="EMBL/GenBank/DDBJ databases">
        <title>Human intestinal bacterial collection.</title>
        <authorList>
            <person name="Pauvert C."/>
            <person name="Hitch T.C.A."/>
            <person name="Clavel T."/>
        </authorList>
    </citation>
    <scope>NUCLEOTIDE SEQUENCE [LARGE SCALE GENOMIC DNA]</scope>
    <source>
        <strain evidence="2 3">CLA-SR-H028</strain>
    </source>
</reference>
<evidence type="ECO:0000313" key="2">
    <source>
        <dbReference type="EMBL" id="MEQ2429975.1"/>
    </source>
</evidence>
<sequence length="126" mass="13719">MKIMKTILIMLLIITAISLTACTSAKNISNSPFPGVDDADIPDILETTVGNLGNVYYSAGITNAPDYKSVLTVTFEDTTEADYDTLMEHYKSESTGTDENNALLFEWGMLQVSSNNNSITINALIK</sequence>
<comment type="caution">
    <text evidence="2">The sequence shown here is derived from an EMBL/GenBank/DDBJ whole genome shotgun (WGS) entry which is preliminary data.</text>
</comment>
<dbReference type="PROSITE" id="PS51257">
    <property type="entry name" value="PROKAR_LIPOPROTEIN"/>
    <property type="match status" value="1"/>
</dbReference>
<keyword evidence="3" id="KW-1185">Reference proteome</keyword>
<dbReference type="RefSeq" id="WP_148391413.1">
    <property type="nucleotide sequence ID" value="NZ_JBBMFP010000002.1"/>
</dbReference>
<dbReference type="Proteomes" id="UP001457898">
    <property type="component" value="Unassembled WGS sequence"/>
</dbReference>
<accession>A0ABV1DJ05</accession>
<evidence type="ECO:0008006" key="4">
    <source>
        <dbReference type="Google" id="ProtNLM"/>
    </source>
</evidence>
<proteinExistence type="predicted"/>
<keyword evidence="1" id="KW-0732">Signal</keyword>
<dbReference type="EMBL" id="JBBMFP010000002">
    <property type="protein sequence ID" value="MEQ2429975.1"/>
    <property type="molecule type" value="Genomic_DNA"/>
</dbReference>
<evidence type="ECO:0000313" key="3">
    <source>
        <dbReference type="Proteomes" id="UP001457898"/>
    </source>
</evidence>
<feature type="signal peptide" evidence="1">
    <location>
        <begin position="1"/>
        <end position="21"/>
    </location>
</feature>
<organism evidence="2 3">
    <name type="scientific">Blautia caccae</name>
    <dbReference type="NCBI Taxonomy" id="3133175"/>
    <lineage>
        <taxon>Bacteria</taxon>
        <taxon>Bacillati</taxon>
        <taxon>Bacillota</taxon>
        <taxon>Clostridia</taxon>
        <taxon>Lachnospirales</taxon>
        <taxon>Lachnospiraceae</taxon>
        <taxon>Blautia</taxon>
    </lineage>
</organism>
<protein>
    <recommendedName>
        <fullName evidence="4">DUF4825 domain-containing protein</fullName>
    </recommendedName>
</protein>
<gene>
    <name evidence="2" type="ORF">WMO65_03070</name>
</gene>
<feature type="chain" id="PRO_5047143281" description="DUF4825 domain-containing protein" evidence="1">
    <location>
        <begin position="22"/>
        <end position="126"/>
    </location>
</feature>
<evidence type="ECO:0000256" key="1">
    <source>
        <dbReference type="SAM" id="SignalP"/>
    </source>
</evidence>
<name>A0ABV1DJ05_9FIRM</name>